<reference evidence="3" key="1">
    <citation type="submission" date="2022-11" db="UniProtKB">
        <authorList>
            <consortium name="WormBaseParasite"/>
        </authorList>
    </citation>
    <scope>IDENTIFICATION</scope>
</reference>
<evidence type="ECO:0000313" key="3">
    <source>
        <dbReference type="WBParaSite" id="PEQ_0001106101-mRNA-1"/>
    </source>
</evidence>
<dbReference type="WBParaSite" id="PEQ_0001106101-mRNA-1">
    <property type="protein sequence ID" value="PEQ_0001106101-mRNA-1"/>
    <property type="gene ID" value="PEQ_0001106101"/>
</dbReference>
<keyword evidence="1" id="KW-0812">Transmembrane</keyword>
<keyword evidence="1" id="KW-0472">Membrane</keyword>
<dbReference type="AlphaFoldDB" id="A0A914SA91"/>
<sequence length="69" mass="7934">MLGRRTSVEDHLVRDSKSMINGGWLAFALALLINYRMDSDKNALSNFLKLYFEKGGGPIRRINKVPFYQ</sequence>
<feature type="transmembrane region" description="Helical" evidence="1">
    <location>
        <begin position="20"/>
        <end position="37"/>
    </location>
</feature>
<evidence type="ECO:0000313" key="2">
    <source>
        <dbReference type="Proteomes" id="UP000887564"/>
    </source>
</evidence>
<protein>
    <submittedName>
        <fullName evidence="3">Uncharacterized protein</fullName>
    </submittedName>
</protein>
<accession>A0A914SA91</accession>
<organism evidence="2 3">
    <name type="scientific">Parascaris equorum</name>
    <name type="common">Equine roundworm</name>
    <dbReference type="NCBI Taxonomy" id="6256"/>
    <lineage>
        <taxon>Eukaryota</taxon>
        <taxon>Metazoa</taxon>
        <taxon>Ecdysozoa</taxon>
        <taxon>Nematoda</taxon>
        <taxon>Chromadorea</taxon>
        <taxon>Rhabditida</taxon>
        <taxon>Spirurina</taxon>
        <taxon>Ascaridomorpha</taxon>
        <taxon>Ascaridoidea</taxon>
        <taxon>Ascarididae</taxon>
        <taxon>Parascaris</taxon>
    </lineage>
</organism>
<keyword evidence="1" id="KW-1133">Transmembrane helix</keyword>
<evidence type="ECO:0000256" key="1">
    <source>
        <dbReference type="SAM" id="Phobius"/>
    </source>
</evidence>
<proteinExistence type="predicted"/>
<dbReference type="Proteomes" id="UP000887564">
    <property type="component" value="Unplaced"/>
</dbReference>
<name>A0A914SA91_PAREQ</name>
<keyword evidence="2" id="KW-1185">Reference proteome</keyword>